<comment type="caution">
    <text evidence="5">The sequence shown here is derived from an EMBL/GenBank/DDBJ whole genome shotgun (WGS) entry which is preliminary data.</text>
</comment>
<dbReference type="InterPro" id="IPR022572">
    <property type="entry name" value="DNA_rep/recomb_RecO_N"/>
</dbReference>
<gene>
    <name evidence="5" type="ORF">A3C25_03270</name>
</gene>
<evidence type="ECO:0000313" key="5">
    <source>
        <dbReference type="EMBL" id="OGK25051.1"/>
    </source>
</evidence>
<organism evidence="5 6">
    <name type="scientific">Candidatus Roizmanbacteria bacterium RIFCSPHIGHO2_02_FULL_38_11</name>
    <dbReference type="NCBI Taxonomy" id="1802039"/>
    <lineage>
        <taxon>Bacteria</taxon>
        <taxon>Candidatus Roizmaniibacteriota</taxon>
    </lineage>
</organism>
<feature type="domain" description="DNA replication/recombination mediator RecO N-terminal" evidence="4">
    <location>
        <begin position="1"/>
        <end position="79"/>
    </location>
</feature>
<dbReference type="Gene3D" id="2.40.50.140">
    <property type="entry name" value="Nucleic acid-binding proteins"/>
    <property type="match status" value="1"/>
</dbReference>
<evidence type="ECO:0000313" key="6">
    <source>
        <dbReference type="Proteomes" id="UP000177913"/>
    </source>
</evidence>
<sequence length="175" mass="20511">MKRTIKTEAIVLRKKSLLNQDKIITLFTKELGKVITFAKGIKKITSRRLPHVQTANLINAVLYKKDSRFYLQETNLLSGFSQIKKNPHKIQSLYQFLFVVERLLPENQLETAVYKLVMKFLIELSETESQMNLLLTTYLNKVLKLLGYSKEDKSYDELRNAIEEIIHEKMPELHI</sequence>
<evidence type="ECO:0000256" key="3">
    <source>
        <dbReference type="ARBA" id="ARBA00023204"/>
    </source>
</evidence>
<proteinExistence type="predicted"/>
<dbReference type="InterPro" id="IPR012340">
    <property type="entry name" value="NA-bd_OB-fold"/>
</dbReference>
<dbReference type="Proteomes" id="UP000177913">
    <property type="component" value="Unassembled WGS sequence"/>
</dbReference>
<reference evidence="5 6" key="1">
    <citation type="journal article" date="2016" name="Nat. Commun.">
        <title>Thousands of microbial genomes shed light on interconnected biogeochemical processes in an aquifer system.</title>
        <authorList>
            <person name="Anantharaman K."/>
            <person name="Brown C.T."/>
            <person name="Hug L.A."/>
            <person name="Sharon I."/>
            <person name="Castelle C.J."/>
            <person name="Probst A.J."/>
            <person name="Thomas B.C."/>
            <person name="Singh A."/>
            <person name="Wilkins M.J."/>
            <person name="Karaoz U."/>
            <person name="Brodie E.L."/>
            <person name="Williams K.H."/>
            <person name="Hubbard S.S."/>
            <person name="Banfield J.F."/>
        </authorList>
    </citation>
    <scope>NUCLEOTIDE SEQUENCE [LARGE SCALE GENOMIC DNA]</scope>
</reference>
<name>A0A1F7H1I5_9BACT</name>
<keyword evidence="2" id="KW-0233">DNA recombination</keyword>
<dbReference type="PANTHER" id="PTHR33991:SF1">
    <property type="entry name" value="DNA REPAIR PROTEIN RECO"/>
    <property type="match status" value="1"/>
</dbReference>
<protein>
    <submittedName>
        <fullName evidence="5">DNA repair protein RecO</fullName>
    </submittedName>
</protein>
<dbReference type="PANTHER" id="PTHR33991">
    <property type="entry name" value="DNA REPAIR PROTEIN RECO"/>
    <property type="match status" value="1"/>
</dbReference>
<dbReference type="Pfam" id="PF11967">
    <property type="entry name" value="RecO_N"/>
    <property type="match status" value="1"/>
</dbReference>
<dbReference type="EMBL" id="MFZO01000019">
    <property type="protein sequence ID" value="OGK25051.1"/>
    <property type="molecule type" value="Genomic_DNA"/>
</dbReference>
<dbReference type="NCBIfam" id="TIGR00613">
    <property type="entry name" value="reco"/>
    <property type="match status" value="1"/>
</dbReference>
<dbReference type="GO" id="GO:0006310">
    <property type="term" value="P:DNA recombination"/>
    <property type="evidence" value="ECO:0007669"/>
    <property type="project" value="UniProtKB-KW"/>
</dbReference>
<dbReference type="AlphaFoldDB" id="A0A1F7H1I5"/>
<evidence type="ECO:0000259" key="4">
    <source>
        <dbReference type="Pfam" id="PF11967"/>
    </source>
</evidence>
<dbReference type="GO" id="GO:0043590">
    <property type="term" value="C:bacterial nucleoid"/>
    <property type="evidence" value="ECO:0007669"/>
    <property type="project" value="TreeGrafter"/>
</dbReference>
<dbReference type="SUPFAM" id="SSF50249">
    <property type="entry name" value="Nucleic acid-binding proteins"/>
    <property type="match status" value="1"/>
</dbReference>
<accession>A0A1F7H1I5</accession>
<evidence type="ECO:0000256" key="2">
    <source>
        <dbReference type="ARBA" id="ARBA00023172"/>
    </source>
</evidence>
<evidence type="ECO:0000256" key="1">
    <source>
        <dbReference type="ARBA" id="ARBA00022763"/>
    </source>
</evidence>
<dbReference type="GO" id="GO:0006302">
    <property type="term" value="P:double-strand break repair"/>
    <property type="evidence" value="ECO:0007669"/>
    <property type="project" value="TreeGrafter"/>
</dbReference>
<dbReference type="InterPro" id="IPR003717">
    <property type="entry name" value="RecO"/>
</dbReference>
<keyword evidence="1" id="KW-0227">DNA damage</keyword>
<keyword evidence="3" id="KW-0234">DNA repair</keyword>